<dbReference type="AlphaFoldDB" id="A0AAQ3QKR2"/>
<dbReference type="Pfam" id="PF00069">
    <property type="entry name" value="Pkinase"/>
    <property type="match status" value="1"/>
</dbReference>
<evidence type="ECO:0000259" key="7">
    <source>
        <dbReference type="PROSITE" id="PS50011"/>
    </source>
</evidence>
<dbReference type="Gene3D" id="3.30.200.20">
    <property type="entry name" value="Phosphorylase Kinase, domain 1"/>
    <property type="match status" value="1"/>
</dbReference>
<evidence type="ECO:0000256" key="1">
    <source>
        <dbReference type="ARBA" id="ARBA00022679"/>
    </source>
</evidence>
<evidence type="ECO:0000313" key="9">
    <source>
        <dbReference type="Proteomes" id="UP001327560"/>
    </source>
</evidence>
<dbReference type="InterPro" id="IPR017441">
    <property type="entry name" value="Protein_kinase_ATP_BS"/>
</dbReference>
<keyword evidence="6" id="KW-0723">Serine/threonine-protein kinase</keyword>
<dbReference type="InterPro" id="IPR011009">
    <property type="entry name" value="Kinase-like_dom_sf"/>
</dbReference>
<dbReference type="PROSITE" id="PS50011">
    <property type="entry name" value="PROTEIN_KINASE_DOM"/>
    <property type="match status" value="1"/>
</dbReference>
<proteinExistence type="inferred from homology"/>
<dbReference type="CDD" id="cd06606">
    <property type="entry name" value="STKc_MAPKKK"/>
    <property type="match status" value="1"/>
</dbReference>
<dbReference type="GO" id="GO:0007165">
    <property type="term" value="P:signal transduction"/>
    <property type="evidence" value="ECO:0007669"/>
    <property type="project" value="TreeGrafter"/>
</dbReference>
<keyword evidence="4 5" id="KW-0067">ATP-binding</keyword>
<dbReference type="SMART" id="SM00220">
    <property type="entry name" value="S_TKc"/>
    <property type="match status" value="1"/>
</dbReference>
<dbReference type="GO" id="GO:0004674">
    <property type="term" value="F:protein serine/threonine kinase activity"/>
    <property type="evidence" value="ECO:0007669"/>
    <property type="project" value="UniProtKB-KW"/>
</dbReference>
<keyword evidence="9" id="KW-1185">Reference proteome</keyword>
<dbReference type="InterPro" id="IPR000719">
    <property type="entry name" value="Prot_kinase_dom"/>
</dbReference>
<sequence length="479" mass="52369">MENTSGSWLRGGSIGAGSFGAVNLAVDKSSGFVFAVKSVSLSSSSPASIRSMENEIRILDTLHSPYIVAYLGNDVSRDSRTGCALRNLHLEYMPGGTAADSAAKGRPMDELQARAYTRCVARALRYLHDVAGVVHCDVKGRNVLLGRDRRAAKLADFGTAVRVADARAGAVRGTPLWMAPEIVRGEPPTPVADVWSLGCTVIEMVTGAQPWRNMKAAEDAAGALLQIGYGDEAPELPDQVSDTCRDFLDKCLRRNASERWTAEQLLRHPFLAGEEGEIARPSPRSVLECAKVEFDDDGDGDLGAEERWNDAARERVKELAAEGGAFCWNAAEAWELVRCSEEAKSMGGMKEEEDGIWQECLSGCSMRLGGRDVDGVRCSASSRCCSCWHCRWSSGCCCFCNSVLGWVGNKESLDFRCSMLNLHISPGTFESFILLEQNPYAKDLYNSKMVFHEAMPPDQFHSSLKVKQFLPLNMSQCSY</sequence>
<dbReference type="SUPFAM" id="SSF56112">
    <property type="entry name" value="Protein kinase-like (PK-like)"/>
    <property type="match status" value="1"/>
</dbReference>
<dbReference type="InterPro" id="IPR008271">
    <property type="entry name" value="Ser/Thr_kinase_AS"/>
</dbReference>
<keyword evidence="1" id="KW-0808">Transferase</keyword>
<feature type="domain" description="Protein kinase" evidence="7">
    <location>
        <begin position="8"/>
        <end position="271"/>
    </location>
</feature>
<dbReference type="Proteomes" id="UP001327560">
    <property type="component" value="Chromosome 8"/>
</dbReference>
<feature type="binding site" evidence="5">
    <location>
        <position position="37"/>
    </location>
    <ligand>
        <name>ATP</name>
        <dbReference type="ChEBI" id="CHEBI:30616"/>
    </ligand>
</feature>
<accession>A0AAQ3QKR2</accession>
<dbReference type="GO" id="GO:0005524">
    <property type="term" value="F:ATP binding"/>
    <property type="evidence" value="ECO:0007669"/>
    <property type="project" value="UniProtKB-UniRule"/>
</dbReference>
<dbReference type="PROSITE" id="PS00108">
    <property type="entry name" value="PROTEIN_KINASE_ST"/>
    <property type="match status" value="1"/>
</dbReference>
<reference evidence="8 9" key="1">
    <citation type="submission" date="2023-10" db="EMBL/GenBank/DDBJ databases">
        <title>Chromosome-scale genome assembly provides insights into flower coloration mechanisms of Canna indica.</title>
        <authorList>
            <person name="Li C."/>
        </authorList>
    </citation>
    <scope>NUCLEOTIDE SEQUENCE [LARGE SCALE GENOMIC DNA]</scope>
    <source>
        <tissue evidence="8">Flower</tissue>
    </source>
</reference>
<dbReference type="PANTHER" id="PTHR48011:SF7">
    <property type="entry name" value="F10K1.14 PROTEIN"/>
    <property type="match status" value="1"/>
</dbReference>
<evidence type="ECO:0000256" key="6">
    <source>
        <dbReference type="RuleBase" id="RU000304"/>
    </source>
</evidence>
<dbReference type="PROSITE" id="PS00107">
    <property type="entry name" value="PROTEIN_KINASE_ATP"/>
    <property type="match status" value="1"/>
</dbReference>
<dbReference type="PANTHER" id="PTHR48011">
    <property type="entry name" value="CCR4-NOT TRANSCRIPTIONAL COMPLEX SUBUNIT CAF120-RELATED"/>
    <property type="match status" value="1"/>
</dbReference>
<dbReference type="InterPro" id="IPR052751">
    <property type="entry name" value="Plant_MAPKKK"/>
</dbReference>
<dbReference type="Gene3D" id="1.10.510.10">
    <property type="entry name" value="Transferase(Phosphotransferase) domain 1"/>
    <property type="match status" value="1"/>
</dbReference>
<comment type="similarity">
    <text evidence="6">Belongs to the protein kinase superfamily.</text>
</comment>
<keyword evidence="3 8" id="KW-0418">Kinase</keyword>
<dbReference type="EMBL" id="CP136897">
    <property type="protein sequence ID" value="WOL16296.1"/>
    <property type="molecule type" value="Genomic_DNA"/>
</dbReference>
<gene>
    <name evidence="8" type="ORF">Cni_G25083</name>
</gene>
<evidence type="ECO:0000256" key="2">
    <source>
        <dbReference type="ARBA" id="ARBA00022741"/>
    </source>
</evidence>
<keyword evidence="2 5" id="KW-0547">Nucleotide-binding</keyword>
<organism evidence="8 9">
    <name type="scientific">Canna indica</name>
    <name type="common">Indian-shot</name>
    <dbReference type="NCBI Taxonomy" id="4628"/>
    <lineage>
        <taxon>Eukaryota</taxon>
        <taxon>Viridiplantae</taxon>
        <taxon>Streptophyta</taxon>
        <taxon>Embryophyta</taxon>
        <taxon>Tracheophyta</taxon>
        <taxon>Spermatophyta</taxon>
        <taxon>Magnoliopsida</taxon>
        <taxon>Liliopsida</taxon>
        <taxon>Zingiberales</taxon>
        <taxon>Cannaceae</taxon>
        <taxon>Canna</taxon>
    </lineage>
</organism>
<evidence type="ECO:0000313" key="8">
    <source>
        <dbReference type="EMBL" id="WOL16296.1"/>
    </source>
</evidence>
<protein>
    <submittedName>
        <fullName evidence="8">Mitogen-activated protein kinase kinase kinase NPK1-like</fullName>
    </submittedName>
</protein>
<evidence type="ECO:0000256" key="4">
    <source>
        <dbReference type="ARBA" id="ARBA00022840"/>
    </source>
</evidence>
<name>A0AAQ3QKR2_9LILI</name>
<evidence type="ECO:0000256" key="5">
    <source>
        <dbReference type="PROSITE-ProRule" id="PRU10141"/>
    </source>
</evidence>
<evidence type="ECO:0000256" key="3">
    <source>
        <dbReference type="ARBA" id="ARBA00022777"/>
    </source>
</evidence>